<gene>
    <name evidence="1" type="ORF">SPARVUS_LOCUS7267959</name>
</gene>
<protein>
    <submittedName>
        <fullName evidence="1">Uncharacterized protein</fullName>
    </submittedName>
</protein>
<organism evidence="1 2">
    <name type="scientific">Staurois parvus</name>
    <dbReference type="NCBI Taxonomy" id="386267"/>
    <lineage>
        <taxon>Eukaryota</taxon>
        <taxon>Metazoa</taxon>
        <taxon>Chordata</taxon>
        <taxon>Craniata</taxon>
        <taxon>Vertebrata</taxon>
        <taxon>Euteleostomi</taxon>
        <taxon>Amphibia</taxon>
        <taxon>Batrachia</taxon>
        <taxon>Anura</taxon>
        <taxon>Neobatrachia</taxon>
        <taxon>Ranoidea</taxon>
        <taxon>Ranidae</taxon>
        <taxon>Staurois</taxon>
    </lineage>
</organism>
<reference evidence="1" key="1">
    <citation type="submission" date="2023-05" db="EMBL/GenBank/DDBJ databases">
        <authorList>
            <person name="Stuckert A."/>
        </authorList>
    </citation>
    <scope>NUCLEOTIDE SEQUENCE</scope>
</reference>
<dbReference type="EMBL" id="CATNWA010014414">
    <property type="protein sequence ID" value="CAI9571579.1"/>
    <property type="molecule type" value="Genomic_DNA"/>
</dbReference>
<keyword evidence="2" id="KW-1185">Reference proteome</keyword>
<comment type="caution">
    <text evidence="1">The sequence shown here is derived from an EMBL/GenBank/DDBJ whole genome shotgun (WGS) entry which is preliminary data.</text>
</comment>
<proteinExistence type="predicted"/>
<evidence type="ECO:0000313" key="2">
    <source>
        <dbReference type="Proteomes" id="UP001162483"/>
    </source>
</evidence>
<name>A0ABN9DI19_9NEOB</name>
<evidence type="ECO:0000313" key="1">
    <source>
        <dbReference type="EMBL" id="CAI9571579.1"/>
    </source>
</evidence>
<accession>A0ABN9DI19</accession>
<dbReference type="Proteomes" id="UP001162483">
    <property type="component" value="Unassembled WGS sequence"/>
</dbReference>
<sequence>MSCQSAPGANYPLIPQPLTFKFFFFQEKIPFIDRYPLPLPQSISSLGKDTGAP</sequence>